<organism evidence="8 9">
    <name type="scientific">Lunasporangiospora selenospora</name>
    <dbReference type="NCBI Taxonomy" id="979761"/>
    <lineage>
        <taxon>Eukaryota</taxon>
        <taxon>Fungi</taxon>
        <taxon>Fungi incertae sedis</taxon>
        <taxon>Mucoromycota</taxon>
        <taxon>Mortierellomycotina</taxon>
        <taxon>Mortierellomycetes</taxon>
        <taxon>Mortierellales</taxon>
        <taxon>Mortierellaceae</taxon>
        <taxon>Lunasporangiospora</taxon>
    </lineage>
</organism>
<dbReference type="PANTHER" id="PTHR15741:SF27">
    <property type="entry name" value="TRANSCRIPTION FACTOR AP-4"/>
    <property type="match status" value="1"/>
</dbReference>
<dbReference type="PROSITE" id="PS50888">
    <property type="entry name" value="BHLH"/>
    <property type="match status" value="1"/>
</dbReference>
<keyword evidence="9" id="KW-1185">Reference proteome</keyword>
<dbReference type="GO" id="GO:0005634">
    <property type="term" value="C:nucleus"/>
    <property type="evidence" value="ECO:0007669"/>
    <property type="project" value="UniProtKB-SubCell"/>
</dbReference>
<dbReference type="EMBL" id="JAABOA010001218">
    <property type="protein sequence ID" value="KAF9582027.1"/>
    <property type="molecule type" value="Genomic_DNA"/>
</dbReference>
<keyword evidence="4" id="KW-0804">Transcription</keyword>
<evidence type="ECO:0000256" key="2">
    <source>
        <dbReference type="ARBA" id="ARBA00023015"/>
    </source>
</evidence>
<evidence type="ECO:0000313" key="9">
    <source>
        <dbReference type="Proteomes" id="UP000780801"/>
    </source>
</evidence>
<feature type="domain" description="BHLH" evidence="7">
    <location>
        <begin position="201"/>
        <end position="252"/>
    </location>
</feature>
<dbReference type="SMART" id="SM00353">
    <property type="entry name" value="HLH"/>
    <property type="match status" value="1"/>
</dbReference>
<dbReference type="InterPro" id="IPR052207">
    <property type="entry name" value="Max-like/E-box_TFs"/>
</dbReference>
<feature type="compositionally biased region" description="Polar residues" evidence="6">
    <location>
        <begin position="93"/>
        <end position="123"/>
    </location>
</feature>
<keyword evidence="2" id="KW-0805">Transcription regulation</keyword>
<keyword evidence="5" id="KW-0539">Nucleus</keyword>
<dbReference type="CDD" id="cd11404">
    <property type="entry name" value="bHLHzip_Mlx_like"/>
    <property type="match status" value="1"/>
</dbReference>
<accession>A0A9P6KER3</accession>
<gene>
    <name evidence="8" type="ORF">BGW38_000751</name>
</gene>
<dbReference type="PANTHER" id="PTHR15741">
    <property type="entry name" value="BASIC HELIX-LOOP-HELIX ZIP TRANSCRIPTION FACTOR"/>
    <property type="match status" value="1"/>
</dbReference>
<feature type="compositionally biased region" description="Low complexity" evidence="6">
    <location>
        <begin position="169"/>
        <end position="187"/>
    </location>
</feature>
<evidence type="ECO:0000313" key="8">
    <source>
        <dbReference type="EMBL" id="KAF9582027.1"/>
    </source>
</evidence>
<protein>
    <recommendedName>
        <fullName evidence="7">BHLH domain-containing protein</fullName>
    </recommendedName>
</protein>
<dbReference type="InterPro" id="IPR036638">
    <property type="entry name" value="HLH_DNA-bd_sf"/>
</dbReference>
<dbReference type="GO" id="GO:0000978">
    <property type="term" value="F:RNA polymerase II cis-regulatory region sequence-specific DNA binding"/>
    <property type="evidence" value="ECO:0007669"/>
    <property type="project" value="TreeGrafter"/>
</dbReference>
<evidence type="ECO:0000256" key="6">
    <source>
        <dbReference type="SAM" id="MobiDB-lite"/>
    </source>
</evidence>
<dbReference type="Proteomes" id="UP000780801">
    <property type="component" value="Unassembled WGS sequence"/>
</dbReference>
<evidence type="ECO:0000256" key="3">
    <source>
        <dbReference type="ARBA" id="ARBA00023125"/>
    </source>
</evidence>
<feature type="compositionally biased region" description="Low complexity" evidence="6">
    <location>
        <begin position="55"/>
        <end position="66"/>
    </location>
</feature>
<comment type="caution">
    <text evidence="8">The sequence shown here is derived from an EMBL/GenBank/DDBJ whole genome shotgun (WGS) entry which is preliminary data.</text>
</comment>
<comment type="subcellular location">
    <subcellularLocation>
        <location evidence="1">Nucleus</location>
    </subcellularLocation>
</comment>
<keyword evidence="3" id="KW-0238">DNA-binding</keyword>
<feature type="compositionally biased region" description="Polar residues" evidence="6">
    <location>
        <begin position="67"/>
        <end position="77"/>
    </location>
</feature>
<dbReference type="OrthoDB" id="5778525at2759"/>
<dbReference type="GO" id="GO:0046983">
    <property type="term" value="F:protein dimerization activity"/>
    <property type="evidence" value="ECO:0007669"/>
    <property type="project" value="InterPro"/>
</dbReference>
<feature type="compositionally biased region" description="Polar residues" evidence="6">
    <location>
        <begin position="17"/>
        <end position="32"/>
    </location>
</feature>
<name>A0A9P6KER3_9FUNG</name>
<feature type="region of interest" description="Disordered" evidence="6">
    <location>
        <begin position="1"/>
        <end position="192"/>
    </location>
</feature>
<dbReference type="Gene3D" id="4.10.280.10">
    <property type="entry name" value="Helix-loop-helix DNA-binding domain"/>
    <property type="match status" value="1"/>
</dbReference>
<dbReference type="InterPro" id="IPR011598">
    <property type="entry name" value="bHLH_dom"/>
</dbReference>
<dbReference type="AlphaFoldDB" id="A0A9P6KER3"/>
<dbReference type="GO" id="GO:0000981">
    <property type="term" value="F:DNA-binding transcription factor activity, RNA polymerase II-specific"/>
    <property type="evidence" value="ECO:0007669"/>
    <property type="project" value="TreeGrafter"/>
</dbReference>
<reference evidence="8" key="1">
    <citation type="journal article" date="2020" name="Fungal Divers.">
        <title>Resolving the Mortierellaceae phylogeny through synthesis of multi-gene phylogenetics and phylogenomics.</title>
        <authorList>
            <person name="Vandepol N."/>
            <person name="Liber J."/>
            <person name="Desiro A."/>
            <person name="Na H."/>
            <person name="Kennedy M."/>
            <person name="Barry K."/>
            <person name="Grigoriev I.V."/>
            <person name="Miller A.N."/>
            <person name="O'Donnell K."/>
            <person name="Stajich J.E."/>
            <person name="Bonito G."/>
        </authorList>
    </citation>
    <scope>NUCLEOTIDE SEQUENCE</scope>
    <source>
        <strain evidence="8">KOD1015</strain>
    </source>
</reference>
<evidence type="ECO:0000256" key="4">
    <source>
        <dbReference type="ARBA" id="ARBA00023163"/>
    </source>
</evidence>
<dbReference type="Pfam" id="PF00010">
    <property type="entry name" value="HLH"/>
    <property type="match status" value="1"/>
</dbReference>
<evidence type="ECO:0000256" key="5">
    <source>
        <dbReference type="ARBA" id="ARBA00023242"/>
    </source>
</evidence>
<evidence type="ECO:0000259" key="7">
    <source>
        <dbReference type="PROSITE" id="PS50888"/>
    </source>
</evidence>
<feature type="compositionally biased region" description="Basic and acidic residues" evidence="6">
    <location>
        <begin position="146"/>
        <end position="160"/>
    </location>
</feature>
<evidence type="ECO:0000256" key="1">
    <source>
        <dbReference type="ARBA" id="ARBA00004123"/>
    </source>
</evidence>
<dbReference type="SUPFAM" id="SSF47459">
    <property type="entry name" value="HLH, helix-loop-helix DNA-binding domain"/>
    <property type="match status" value="1"/>
</dbReference>
<proteinExistence type="predicted"/>
<sequence>MLPPTSSSAFAAPGLLGSTSMDFDMASPSQSGYVGPQSLPNQGGLGGFSPPPSQQQPGISSGSPSSLHYSTSAQISVPTKRKTNKGADAAGSNRRSVSGQNDSSKISTPIQQLSKLSLNNGPTSSKKNKRDDDDSSVSSPPPMTPRSREHREARDERDPSVSDGSVSDTSNANPTSASSTGASGPATAKRKPYKELLTEEEKRANHIASEQKRRNTIRNGFKDMTDIIPDLRDVNSSKSTILFKAVDFIKQLEKRNRVLQEKANQLESRLINQGKVGAGPGVGANGISGMSGSALDDQRLQDIPHIYPVPCSR</sequence>